<comment type="caution">
    <text evidence="1">The sequence shown here is derived from an EMBL/GenBank/DDBJ whole genome shotgun (WGS) entry which is preliminary data.</text>
</comment>
<dbReference type="VEuPathDB" id="FungiDB:MUCCIDRAFT_76245"/>
<sequence>MSKTSLLSEEILTLIMSHIGSLSQLQECRLVCKAWCNPGLIIMLGQEITLKSELGIFRLYDLLVKDPSRGYLVKHLVFNIGDECSFVLKELLCLILTPNIETIKGDVSNEGFYVEFNKVIKRWPTRFRKVQQMTSCSEYSEEVAYRCAKDLSQFVCLTSLKMEGWYEHLSSLEEILKYCPHLQELSLNIHEESDDVLEPPAVMDWATSTIEERQYNLKNLSIQSSCPADYLEYLFYKYPNIESISIDIELDGDYIEINMDRIMRLIKDVPRKHISFTVAAELDFREIVQGLKAYSYSILIDNVLENGDFQLILAPMM</sequence>
<dbReference type="OrthoDB" id="2264467at2759"/>
<dbReference type="EMBL" id="AMYB01000001">
    <property type="protein sequence ID" value="OAD08882.1"/>
    <property type="molecule type" value="Genomic_DNA"/>
</dbReference>
<accession>A0A162U243</accession>
<proteinExistence type="predicted"/>
<name>A0A162U243_MUCCL</name>
<dbReference type="AlphaFoldDB" id="A0A162U243"/>
<protein>
    <recommendedName>
        <fullName evidence="3">F-box domain-containing protein</fullName>
    </recommendedName>
</protein>
<dbReference type="InterPro" id="IPR032675">
    <property type="entry name" value="LRR_dom_sf"/>
</dbReference>
<dbReference type="Gene3D" id="3.80.10.10">
    <property type="entry name" value="Ribonuclease Inhibitor"/>
    <property type="match status" value="1"/>
</dbReference>
<evidence type="ECO:0000313" key="1">
    <source>
        <dbReference type="EMBL" id="OAD08882.1"/>
    </source>
</evidence>
<organism evidence="1 2">
    <name type="scientific">Mucor lusitanicus CBS 277.49</name>
    <dbReference type="NCBI Taxonomy" id="747725"/>
    <lineage>
        <taxon>Eukaryota</taxon>
        <taxon>Fungi</taxon>
        <taxon>Fungi incertae sedis</taxon>
        <taxon>Mucoromycota</taxon>
        <taxon>Mucoromycotina</taxon>
        <taxon>Mucoromycetes</taxon>
        <taxon>Mucorales</taxon>
        <taxon>Mucorineae</taxon>
        <taxon>Mucoraceae</taxon>
        <taxon>Mucor</taxon>
    </lineage>
</organism>
<evidence type="ECO:0008006" key="3">
    <source>
        <dbReference type="Google" id="ProtNLM"/>
    </source>
</evidence>
<reference evidence="1 2" key="1">
    <citation type="submission" date="2015-06" db="EMBL/GenBank/DDBJ databases">
        <title>Expansion of signal transduction pathways in fungi by whole-genome duplication.</title>
        <authorList>
            <consortium name="DOE Joint Genome Institute"/>
            <person name="Corrochano L.M."/>
            <person name="Kuo A."/>
            <person name="Marcet-Houben M."/>
            <person name="Polaino S."/>
            <person name="Salamov A."/>
            <person name="Villalobos J.M."/>
            <person name="Alvarez M.I."/>
            <person name="Avalos J."/>
            <person name="Benito E.P."/>
            <person name="Benoit I."/>
            <person name="Burger G."/>
            <person name="Camino L.P."/>
            <person name="Canovas D."/>
            <person name="Cerda-Olmedo E."/>
            <person name="Cheng J.-F."/>
            <person name="Dominguez A."/>
            <person name="Elias M."/>
            <person name="Eslava A.P."/>
            <person name="Glaser F."/>
            <person name="Grimwood J."/>
            <person name="Gutierrez G."/>
            <person name="Heitman J."/>
            <person name="Henrissat B."/>
            <person name="Iturriaga E.A."/>
            <person name="Lang B.F."/>
            <person name="Lavin J.L."/>
            <person name="Lee S."/>
            <person name="Li W."/>
            <person name="Lindquist E."/>
            <person name="Lopez-Garcia S."/>
            <person name="Luque E.M."/>
            <person name="Marcos A.T."/>
            <person name="Martin J."/>
            <person name="Mccluskey K."/>
            <person name="Medina H.R."/>
            <person name="Miralles-Duran A."/>
            <person name="Miyazaki A."/>
            <person name="Munoz-Torres E."/>
            <person name="Oguiza J.A."/>
            <person name="Ohm R."/>
            <person name="Olmedo M."/>
            <person name="Orejas M."/>
            <person name="Ortiz-Castellanos L."/>
            <person name="Pisabarro A.G."/>
            <person name="Rodriguez-Romero J."/>
            <person name="Ruiz-Herrera J."/>
            <person name="Ruiz-Vazquez R."/>
            <person name="Sanz C."/>
            <person name="Schackwitz W."/>
            <person name="Schmutz J."/>
            <person name="Shahriari M."/>
            <person name="Shelest E."/>
            <person name="Silva-Franco F."/>
            <person name="Soanes D."/>
            <person name="Syed K."/>
            <person name="Tagua V.G."/>
            <person name="Talbot N.J."/>
            <person name="Thon M."/>
            <person name="De Vries R.P."/>
            <person name="Wiebenga A."/>
            <person name="Yadav J.S."/>
            <person name="Braun E.L."/>
            <person name="Baker S."/>
            <person name="Garre V."/>
            <person name="Horwitz B."/>
            <person name="Torres-Martinez S."/>
            <person name="Idnurm A."/>
            <person name="Herrera-Estrella A."/>
            <person name="Gabaldon T."/>
            <person name="Grigoriev I.V."/>
        </authorList>
    </citation>
    <scope>NUCLEOTIDE SEQUENCE [LARGE SCALE GENOMIC DNA]</scope>
    <source>
        <strain evidence="1 2">CBS 277.49</strain>
    </source>
</reference>
<gene>
    <name evidence="1" type="ORF">MUCCIDRAFT_76245</name>
</gene>
<keyword evidence="2" id="KW-1185">Reference proteome</keyword>
<dbReference type="Proteomes" id="UP000077051">
    <property type="component" value="Unassembled WGS sequence"/>
</dbReference>
<evidence type="ECO:0000313" key="2">
    <source>
        <dbReference type="Proteomes" id="UP000077051"/>
    </source>
</evidence>